<evidence type="ECO:0000256" key="1">
    <source>
        <dbReference type="SAM" id="Coils"/>
    </source>
</evidence>
<accession>A0ABR2I5Y5</accession>
<feature type="coiled-coil region" evidence="1">
    <location>
        <begin position="40"/>
        <end position="99"/>
    </location>
</feature>
<organism evidence="3 4">
    <name type="scientific">Tritrichomonas musculus</name>
    <dbReference type="NCBI Taxonomy" id="1915356"/>
    <lineage>
        <taxon>Eukaryota</taxon>
        <taxon>Metamonada</taxon>
        <taxon>Parabasalia</taxon>
        <taxon>Tritrichomonadida</taxon>
        <taxon>Tritrichomonadidae</taxon>
        <taxon>Tritrichomonas</taxon>
    </lineage>
</organism>
<evidence type="ECO:0000313" key="3">
    <source>
        <dbReference type="EMBL" id="KAK8857932.1"/>
    </source>
</evidence>
<proteinExistence type="predicted"/>
<protein>
    <submittedName>
        <fullName evidence="3">Uncharacterized protein</fullName>
    </submittedName>
</protein>
<keyword evidence="4" id="KW-1185">Reference proteome</keyword>
<feature type="coiled-coil region" evidence="1">
    <location>
        <begin position="211"/>
        <end position="238"/>
    </location>
</feature>
<reference evidence="3 4" key="1">
    <citation type="submission" date="2024-04" db="EMBL/GenBank/DDBJ databases">
        <title>Tritrichomonas musculus Genome.</title>
        <authorList>
            <person name="Alves-Ferreira E."/>
            <person name="Grigg M."/>
            <person name="Lorenzi H."/>
            <person name="Galac M."/>
        </authorList>
    </citation>
    <scope>NUCLEOTIDE SEQUENCE [LARGE SCALE GENOMIC DNA]</scope>
    <source>
        <strain evidence="3 4">EAF2021</strain>
    </source>
</reference>
<name>A0ABR2I5Y5_9EUKA</name>
<evidence type="ECO:0000313" key="4">
    <source>
        <dbReference type="Proteomes" id="UP001470230"/>
    </source>
</evidence>
<dbReference type="EMBL" id="JAPFFF010000019">
    <property type="protein sequence ID" value="KAK8857932.1"/>
    <property type="molecule type" value="Genomic_DNA"/>
</dbReference>
<sequence>MSVKPTYESSLSPYSPRNRAKSSRIVGATYNQIYDLNDDLELLSKNIIQLRSHVLDLEAKLEAITNAIKGNIRSTQEFISRVEESNENLSEEIAKREQLMAIERPLIEKCIQKNPQLLKGHEDLINLMIPISTIEPGLDPLVNRTLPTLEYFHDVKTNSAFVQRCKLIINEIKKLEGPNPTSYFVSDYQQANTAVLRRQLKKVQINNESACFDYTEKINQLTLEKEKLLEEKRNLVNAQISSRESVNGTPKKTFILPRSTPTTPVMSPIKKRTAQSSPMNL</sequence>
<keyword evidence="1" id="KW-0175">Coiled coil</keyword>
<comment type="caution">
    <text evidence="3">The sequence shown here is derived from an EMBL/GenBank/DDBJ whole genome shotgun (WGS) entry which is preliminary data.</text>
</comment>
<evidence type="ECO:0000256" key="2">
    <source>
        <dbReference type="SAM" id="MobiDB-lite"/>
    </source>
</evidence>
<gene>
    <name evidence="3" type="ORF">M9Y10_013031</name>
</gene>
<feature type="region of interest" description="Disordered" evidence="2">
    <location>
        <begin position="242"/>
        <end position="281"/>
    </location>
</feature>
<dbReference type="Proteomes" id="UP001470230">
    <property type="component" value="Unassembled WGS sequence"/>
</dbReference>